<dbReference type="EMBL" id="JAHWQX010000005">
    <property type="protein sequence ID" value="MBW3099066.1"/>
    <property type="molecule type" value="Genomic_DNA"/>
</dbReference>
<dbReference type="RefSeq" id="WP_219203397.1">
    <property type="nucleotide sequence ID" value="NZ_JAHWQX010000005.1"/>
</dbReference>
<evidence type="ECO:0000256" key="1">
    <source>
        <dbReference type="ARBA" id="ARBA00023027"/>
    </source>
</evidence>
<protein>
    <submittedName>
        <fullName evidence="3">SDR family oxidoreductase</fullName>
    </submittedName>
</protein>
<proteinExistence type="predicted"/>
<evidence type="ECO:0000313" key="3">
    <source>
        <dbReference type="EMBL" id="MBW3099066.1"/>
    </source>
</evidence>
<dbReference type="CDD" id="cd05266">
    <property type="entry name" value="SDR_a4"/>
    <property type="match status" value="1"/>
</dbReference>
<sequence length="297" mass="30984">MRLLVLGAGFSGKAILRELMPSVKAAAGTSRGDGGQAEIAATGATPLLYEGQGIGAELADVMRSATHLVVSIAPDATNSDGAYGGDPVLADLAGGLVERLPALEWVGYLSTVGVYGDQGGAWVDETVPCRPLSKRSLARLAAEQAWQRTCLGAGLPLAILRLAGIYGPGRNALNNLAAGTARRIVKPGQVFNRIHVDDIAGAVAHLATRGQAGIYNIADDRPAPPQDVVAYAARLMSVDAPPEIAFDDAPLSPMGRSFYGENKRVSNARIKAAGYQFLHPDYGTGLDALWKSGAWRS</sequence>
<dbReference type="PANTHER" id="PTHR43574">
    <property type="entry name" value="EPIMERASE-RELATED"/>
    <property type="match status" value="1"/>
</dbReference>
<reference evidence="3" key="1">
    <citation type="submission" date="2021-07" db="EMBL/GenBank/DDBJ databases">
        <title>Pseudohoeflea marina sp. nov. a polyhydroxyalcanoate-producing bacterium.</title>
        <authorList>
            <person name="Zheng W."/>
            <person name="Yu S."/>
            <person name="Huang Y."/>
        </authorList>
    </citation>
    <scope>NUCLEOTIDE SEQUENCE</scope>
    <source>
        <strain evidence="3">DP4N28-3</strain>
    </source>
</reference>
<evidence type="ECO:0000259" key="2">
    <source>
        <dbReference type="Pfam" id="PF01370"/>
    </source>
</evidence>
<feature type="domain" description="NAD-dependent epimerase/dehydratase" evidence="2">
    <location>
        <begin position="106"/>
        <end position="218"/>
    </location>
</feature>
<dbReference type="Proteomes" id="UP001430804">
    <property type="component" value="Unassembled WGS sequence"/>
</dbReference>
<evidence type="ECO:0000313" key="4">
    <source>
        <dbReference type="Proteomes" id="UP001430804"/>
    </source>
</evidence>
<gene>
    <name evidence="3" type="ORF">KY465_17440</name>
</gene>
<keyword evidence="4" id="KW-1185">Reference proteome</keyword>
<keyword evidence="1" id="KW-0520">NAD</keyword>
<dbReference type="Pfam" id="PF01370">
    <property type="entry name" value="Epimerase"/>
    <property type="match status" value="1"/>
</dbReference>
<organism evidence="3 4">
    <name type="scientific">Pseudohoeflea coraliihabitans</name>
    <dbReference type="NCBI Taxonomy" id="2860393"/>
    <lineage>
        <taxon>Bacteria</taxon>
        <taxon>Pseudomonadati</taxon>
        <taxon>Pseudomonadota</taxon>
        <taxon>Alphaproteobacteria</taxon>
        <taxon>Hyphomicrobiales</taxon>
        <taxon>Rhizobiaceae</taxon>
        <taxon>Pseudohoeflea</taxon>
    </lineage>
</organism>
<comment type="caution">
    <text evidence="3">The sequence shown here is derived from an EMBL/GenBank/DDBJ whole genome shotgun (WGS) entry which is preliminary data.</text>
</comment>
<name>A0ABS6WSX7_9HYPH</name>
<dbReference type="InterPro" id="IPR001509">
    <property type="entry name" value="Epimerase_deHydtase"/>
</dbReference>
<accession>A0ABS6WSX7</accession>